<evidence type="ECO:0000313" key="2">
    <source>
        <dbReference type="EMBL" id="KAF7341662.1"/>
    </source>
</evidence>
<keyword evidence="1" id="KW-0472">Membrane</keyword>
<dbReference type="AlphaFoldDB" id="A0A8H6XJJ4"/>
<name>A0A8H6XJJ4_9AGAR</name>
<keyword evidence="1" id="KW-0812">Transmembrane</keyword>
<gene>
    <name evidence="2" type="ORF">MSAN_02064300</name>
</gene>
<sequence length="91" mass="9817">MMSNRCVTLSSINALGTPYRSRGGSTMCNRAHRRGIPGEIALQAPRKRSTQFRCGASTVALTFVAMIGQLGVGFYPLYRVTERVARSHGGG</sequence>
<feature type="transmembrane region" description="Helical" evidence="1">
    <location>
        <begin position="56"/>
        <end position="78"/>
    </location>
</feature>
<accession>A0A8H6XJJ4</accession>
<comment type="caution">
    <text evidence="2">The sequence shown here is derived from an EMBL/GenBank/DDBJ whole genome shotgun (WGS) entry which is preliminary data.</text>
</comment>
<evidence type="ECO:0000313" key="3">
    <source>
        <dbReference type="Proteomes" id="UP000623467"/>
    </source>
</evidence>
<proteinExistence type="predicted"/>
<organism evidence="2 3">
    <name type="scientific">Mycena sanguinolenta</name>
    <dbReference type="NCBI Taxonomy" id="230812"/>
    <lineage>
        <taxon>Eukaryota</taxon>
        <taxon>Fungi</taxon>
        <taxon>Dikarya</taxon>
        <taxon>Basidiomycota</taxon>
        <taxon>Agaricomycotina</taxon>
        <taxon>Agaricomycetes</taxon>
        <taxon>Agaricomycetidae</taxon>
        <taxon>Agaricales</taxon>
        <taxon>Marasmiineae</taxon>
        <taxon>Mycenaceae</taxon>
        <taxon>Mycena</taxon>
    </lineage>
</organism>
<evidence type="ECO:0000256" key="1">
    <source>
        <dbReference type="SAM" id="Phobius"/>
    </source>
</evidence>
<dbReference type="Proteomes" id="UP000623467">
    <property type="component" value="Unassembled WGS sequence"/>
</dbReference>
<reference evidence="2" key="1">
    <citation type="submission" date="2020-05" db="EMBL/GenBank/DDBJ databases">
        <title>Mycena genomes resolve the evolution of fungal bioluminescence.</title>
        <authorList>
            <person name="Tsai I.J."/>
        </authorList>
    </citation>
    <scope>NUCLEOTIDE SEQUENCE</scope>
    <source>
        <strain evidence="2">160909Yilan</strain>
    </source>
</reference>
<keyword evidence="3" id="KW-1185">Reference proteome</keyword>
<protein>
    <submittedName>
        <fullName evidence="2">Uncharacterized protein</fullName>
    </submittedName>
</protein>
<dbReference type="EMBL" id="JACAZH010000027">
    <property type="protein sequence ID" value="KAF7341662.1"/>
    <property type="molecule type" value="Genomic_DNA"/>
</dbReference>
<keyword evidence="1" id="KW-1133">Transmembrane helix</keyword>